<evidence type="ECO:0000313" key="3">
    <source>
        <dbReference type="Proteomes" id="UP000575083"/>
    </source>
</evidence>
<feature type="domain" description="ChrR-like cupin" evidence="1">
    <location>
        <begin position="10"/>
        <end position="111"/>
    </location>
</feature>
<dbReference type="AlphaFoldDB" id="A0A7X0PJT0"/>
<proteinExistence type="predicted"/>
<dbReference type="Proteomes" id="UP000575083">
    <property type="component" value="Unassembled WGS sequence"/>
</dbReference>
<evidence type="ECO:0000313" key="2">
    <source>
        <dbReference type="EMBL" id="MBB6563268.1"/>
    </source>
</evidence>
<gene>
    <name evidence="2" type="ORF">HNP48_005987</name>
</gene>
<dbReference type="RefSeq" id="WP_184864105.1">
    <property type="nucleotide sequence ID" value="NZ_JACHLK010000017.1"/>
</dbReference>
<accession>A0A7X0PJT0</accession>
<dbReference type="SUPFAM" id="SSF51182">
    <property type="entry name" value="RmlC-like cupins"/>
    <property type="match status" value="2"/>
</dbReference>
<dbReference type="Pfam" id="PF12973">
    <property type="entry name" value="Cupin_7"/>
    <property type="match status" value="1"/>
</dbReference>
<dbReference type="EMBL" id="JACHLK010000017">
    <property type="protein sequence ID" value="MBB6563268.1"/>
    <property type="molecule type" value="Genomic_DNA"/>
</dbReference>
<dbReference type="Gene3D" id="2.60.120.10">
    <property type="entry name" value="Jelly Rolls"/>
    <property type="match status" value="1"/>
</dbReference>
<dbReference type="InterPro" id="IPR014710">
    <property type="entry name" value="RmlC-like_jellyroll"/>
</dbReference>
<organism evidence="2 3">
    <name type="scientific">Acidovorax soli</name>
    <dbReference type="NCBI Taxonomy" id="592050"/>
    <lineage>
        <taxon>Bacteria</taxon>
        <taxon>Pseudomonadati</taxon>
        <taxon>Pseudomonadota</taxon>
        <taxon>Betaproteobacteria</taxon>
        <taxon>Burkholderiales</taxon>
        <taxon>Comamonadaceae</taxon>
        <taxon>Acidovorax</taxon>
    </lineage>
</organism>
<sequence>MQVNADFSRRAIVPAGSTPWVASPQPGVERLMLDRLGAESGHATSLVRYAPGSRFPAHRHPGGEEILVLSGTFSEGGVHHGAGCYLRNPPGSGHQPSSRDGATIFVKLCQMPPSEQHSVRVDTRDPAAWQHTHGRTVCPLFSAPGEQVRLERLAAGEPLWPKPPSGGAELLVLEGDLAIDRLPCPTGSWVRLPAGDSAHGVAGPGGALLYLKTGHLPNQ</sequence>
<protein>
    <submittedName>
        <fullName evidence="2">Anti-sigma factor ChrR (Cupin superfamily)</fullName>
    </submittedName>
</protein>
<name>A0A7X0PJT0_9BURK</name>
<comment type="caution">
    <text evidence="2">The sequence shown here is derived from an EMBL/GenBank/DDBJ whole genome shotgun (WGS) entry which is preliminary data.</text>
</comment>
<keyword evidence="3" id="KW-1185">Reference proteome</keyword>
<evidence type="ECO:0000259" key="1">
    <source>
        <dbReference type="Pfam" id="PF12973"/>
    </source>
</evidence>
<dbReference type="InterPro" id="IPR011051">
    <property type="entry name" value="RmlC_Cupin_sf"/>
</dbReference>
<reference evidence="2 3" key="1">
    <citation type="submission" date="2020-08" db="EMBL/GenBank/DDBJ databases">
        <title>Functional genomics of gut bacteria from endangered species of beetles.</title>
        <authorList>
            <person name="Carlos-Shanley C."/>
        </authorList>
    </citation>
    <scope>NUCLEOTIDE SEQUENCE [LARGE SCALE GENOMIC DNA]</scope>
    <source>
        <strain evidence="2 3">S00198</strain>
    </source>
</reference>
<dbReference type="InterPro" id="IPR025979">
    <property type="entry name" value="ChrR-like_cupin_dom"/>
</dbReference>
<dbReference type="CDD" id="cd20303">
    <property type="entry name" value="cupin_ChrR_1"/>
    <property type="match status" value="1"/>
</dbReference>